<dbReference type="Gene3D" id="3.40.50.300">
    <property type="entry name" value="P-loop containing nucleotide triphosphate hydrolases"/>
    <property type="match status" value="1"/>
</dbReference>
<sequence>MTQKIYQPLAERMRPKTLDEFAGQSHITGKDKPLRKMIDGISSFKYKYSNNINCNNGGNDSSGEGGNINNNRNNNKDYDACNIKNFTLQSMILWGPPGCGKTTLAKIIAEISGLEFYQISAVSSGIKEIREILDKTLNGYNNSDNANSNLNNINNIYNKKNKNNSNNLNIKAKNRHTKNSIGNLNNNDIFFNQAGFWDSENYKSNNDGAADNFKEDSEIIKNEIIKKPILLFIDEIHRFNKIQQDSLLHSIEDGSIILIGATTENPSFEITSPILSRCAVFTLNPLDDEDLNYIIDRALKKDIFLSKKKIIIKDEGIKPLINFSGKDARIMLNALERAVNLTAENENGEIILTDDIISSAYLRADKYDRMGEEHYNTISAFIKSLRGSDPDAAVFYLAKMLNAGEDPLFIARRMIILASEDIGNAEPYALTLSISCFNAVKAIGMPESRIILSQCATYLASCPKSNASYTAIEEAIKDAKSFPDITVPLHLRNAPTQLMKDLSYHKGYKYSHNFEDHFTAEQNYLPDKLKNRQYYYPQTTGKEKEIKDRLNELWGKSGKKKY</sequence>
<protein>
    <submittedName>
        <fullName evidence="5">Replication-associated recombination protein A</fullName>
    </submittedName>
</protein>
<dbReference type="SMART" id="SM00382">
    <property type="entry name" value="AAA"/>
    <property type="match status" value="1"/>
</dbReference>
<dbReference type="InterPro" id="IPR027417">
    <property type="entry name" value="P-loop_NTPase"/>
</dbReference>
<dbReference type="Pfam" id="PF00004">
    <property type="entry name" value="AAA"/>
    <property type="match status" value="1"/>
</dbReference>
<dbReference type="GO" id="GO:0003677">
    <property type="term" value="F:DNA binding"/>
    <property type="evidence" value="ECO:0007669"/>
    <property type="project" value="InterPro"/>
</dbReference>
<dbReference type="Gene3D" id="1.20.272.10">
    <property type="match status" value="1"/>
</dbReference>
<dbReference type="GO" id="GO:0016887">
    <property type="term" value="F:ATP hydrolysis activity"/>
    <property type="evidence" value="ECO:0007669"/>
    <property type="project" value="InterPro"/>
</dbReference>
<dbReference type="Gene3D" id="1.10.3710.10">
    <property type="entry name" value="DNA polymerase III clamp loader subunits, C-terminal domain"/>
    <property type="match status" value="1"/>
</dbReference>
<evidence type="ECO:0000256" key="2">
    <source>
        <dbReference type="ARBA" id="ARBA00022741"/>
    </source>
</evidence>
<evidence type="ECO:0000313" key="6">
    <source>
        <dbReference type="Proteomes" id="UP000319296"/>
    </source>
</evidence>
<dbReference type="EMBL" id="SGBB01000005">
    <property type="protein sequence ID" value="RZD18771.1"/>
    <property type="molecule type" value="Genomic_DNA"/>
</dbReference>
<organism evidence="5 6">
    <name type="scientific">Candidatus Acididesulfobacter diazotrophicus</name>
    <dbReference type="NCBI Taxonomy" id="2597226"/>
    <lineage>
        <taxon>Bacteria</taxon>
        <taxon>Deltaproteobacteria</taxon>
        <taxon>Candidatus Acidulodesulfobacterales</taxon>
        <taxon>Candidatus Acididesulfobacter</taxon>
    </lineage>
</organism>
<dbReference type="InterPro" id="IPR008921">
    <property type="entry name" value="DNA_pol3_clamp-load_cplx_C"/>
</dbReference>
<dbReference type="Pfam" id="PF16193">
    <property type="entry name" value="AAA_assoc_2"/>
    <property type="match status" value="1"/>
</dbReference>
<name>A0A519BND2_9DELT</name>
<dbReference type="GO" id="GO:0000731">
    <property type="term" value="P:DNA synthesis involved in DNA repair"/>
    <property type="evidence" value="ECO:0007669"/>
    <property type="project" value="TreeGrafter"/>
</dbReference>
<evidence type="ECO:0000313" key="5">
    <source>
        <dbReference type="EMBL" id="RZD18771.1"/>
    </source>
</evidence>
<comment type="similarity">
    <text evidence="1">Belongs to the AAA ATPase family. RarA/MGS1/WRNIP1 subfamily.</text>
</comment>
<dbReference type="InterPro" id="IPR021886">
    <property type="entry name" value="MgsA_C"/>
</dbReference>
<reference evidence="5 6" key="1">
    <citation type="journal article" date="2019" name="ISME J.">
        <title>Insights into ecological role of a new deltaproteobacterial order Candidatus Acidulodesulfobacterales by metagenomics and metatranscriptomics.</title>
        <authorList>
            <person name="Tan S."/>
            <person name="Liu J."/>
            <person name="Fang Y."/>
            <person name="Hedlund B.P."/>
            <person name="Lian Z.H."/>
            <person name="Huang L.Y."/>
            <person name="Li J.T."/>
            <person name="Huang L.N."/>
            <person name="Li W.J."/>
            <person name="Jiang H.C."/>
            <person name="Dong H.L."/>
            <person name="Shu W.S."/>
        </authorList>
    </citation>
    <scope>NUCLEOTIDE SEQUENCE [LARGE SCALE GENOMIC DNA]</scope>
    <source>
        <strain evidence="5">AP1</strain>
    </source>
</reference>
<comment type="caution">
    <text evidence="5">The sequence shown here is derived from an EMBL/GenBank/DDBJ whole genome shotgun (WGS) entry which is preliminary data.</text>
</comment>
<dbReference type="GO" id="GO:0017116">
    <property type="term" value="F:single-stranded DNA helicase activity"/>
    <property type="evidence" value="ECO:0007669"/>
    <property type="project" value="TreeGrafter"/>
</dbReference>
<dbReference type="InterPro" id="IPR003959">
    <property type="entry name" value="ATPase_AAA_core"/>
</dbReference>
<evidence type="ECO:0000256" key="3">
    <source>
        <dbReference type="ARBA" id="ARBA00022840"/>
    </source>
</evidence>
<feature type="domain" description="AAA+ ATPase" evidence="4">
    <location>
        <begin position="87"/>
        <end position="286"/>
    </location>
</feature>
<evidence type="ECO:0000259" key="4">
    <source>
        <dbReference type="SMART" id="SM00382"/>
    </source>
</evidence>
<gene>
    <name evidence="5" type="ORF">EVG15_04090</name>
</gene>
<accession>A0A519BND2</accession>
<keyword evidence="3" id="KW-0067">ATP-binding</keyword>
<dbReference type="Proteomes" id="UP000319296">
    <property type="component" value="Unassembled WGS sequence"/>
</dbReference>
<dbReference type="Gene3D" id="1.10.8.60">
    <property type="match status" value="1"/>
</dbReference>
<proteinExistence type="inferred from homology"/>
<dbReference type="InterPro" id="IPR003593">
    <property type="entry name" value="AAA+_ATPase"/>
</dbReference>
<keyword evidence="2" id="KW-0547">Nucleotide-binding</keyword>
<dbReference type="GO" id="GO:0005524">
    <property type="term" value="F:ATP binding"/>
    <property type="evidence" value="ECO:0007669"/>
    <property type="project" value="UniProtKB-KW"/>
</dbReference>
<dbReference type="PANTHER" id="PTHR13779">
    <property type="entry name" value="WERNER HELICASE-INTERACTING PROTEIN 1 FAMILY MEMBER"/>
    <property type="match status" value="1"/>
</dbReference>
<dbReference type="SUPFAM" id="SSF52540">
    <property type="entry name" value="P-loop containing nucleoside triphosphate hydrolases"/>
    <property type="match status" value="1"/>
</dbReference>
<dbReference type="GO" id="GO:0008047">
    <property type="term" value="F:enzyme activator activity"/>
    <property type="evidence" value="ECO:0007669"/>
    <property type="project" value="TreeGrafter"/>
</dbReference>
<dbReference type="GO" id="GO:0006261">
    <property type="term" value="P:DNA-templated DNA replication"/>
    <property type="evidence" value="ECO:0007669"/>
    <property type="project" value="TreeGrafter"/>
</dbReference>
<evidence type="ECO:0000256" key="1">
    <source>
        <dbReference type="ARBA" id="ARBA00008959"/>
    </source>
</evidence>
<dbReference type="CDD" id="cd18139">
    <property type="entry name" value="HLD_clamp_RarA"/>
    <property type="match status" value="1"/>
</dbReference>
<dbReference type="SUPFAM" id="SSF48019">
    <property type="entry name" value="post-AAA+ oligomerization domain-like"/>
    <property type="match status" value="1"/>
</dbReference>
<dbReference type="Pfam" id="PF12002">
    <property type="entry name" value="MgsA_C"/>
    <property type="match status" value="1"/>
</dbReference>
<dbReference type="InterPro" id="IPR051314">
    <property type="entry name" value="AAA_ATPase_RarA/MGS1/WRNIP1"/>
</dbReference>
<dbReference type="InterPro" id="IPR032423">
    <property type="entry name" value="AAA_assoc_2"/>
</dbReference>
<dbReference type="PANTHER" id="PTHR13779:SF7">
    <property type="entry name" value="ATPASE WRNIP1"/>
    <property type="match status" value="1"/>
</dbReference>
<dbReference type="FunFam" id="1.20.272.10:FF:000001">
    <property type="entry name" value="Putative AAA family ATPase"/>
    <property type="match status" value="1"/>
</dbReference>
<dbReference type="AlphaFoldDB" id="A0A519BND2"/>